<dbReference type="OrthoDB" id="660555at2759"/>
<dbReference type="Gene3D" id="1.20.900.10">
    <property type="entry name" value="Dbl homology (DH) domain"/>
    <property type="match status" value="1"/>
</dbReference>
<evidence type="ECO:0000313" key="4">
    <source>
        <dbReference type="Proteomes" id="UP000093000"/>
    </source>
</evidence>
<dbReference type="PANTHER" id="PTHR12673:SF159">
    <property type="entry name" value="LD03170P"/>
    <property type="match status" value="1"/>
</dbReference>
<dbReference type="PANTHER" id="PTHR12673">
    <property type="entry name" value="FACIOGENITAL DYSPLASIA PROTEIN"/>
    <property type="match status" value="1"/>
</dbReference>
<organism evidence="3 4">
    <name type="scientific">Choanephora cucurbitarum</name>
    <dbReference type="NCBI Taxonomy" id="101091"/>
    <lineage>
        <taxon>Eukaryota</taxon>
        <taxon>Fungi</taxon>
        <taxon>Fungi incertae sedis</taxon>
        <taxon>Mucoromycota</taxon>
        <taxon>Mucoromycotina</taxon>
        <taxon>Mucoromycetes</taxon>
        <taxon>Mucorales</taxon>
        <taxon>Mucorineae</taxon>
        <taxon>Choanephoraceae</taxon>
        <taxon>Choanephoroideae</taxon>
        <taxon>Choanephora</taxon>
    </lineage>
</organism>
<dbReference type="InterPro" id="IPR001331">
    <property type="entry name" value="GDS_CDC24_CS"/>
</dbReference>
<dbReference type="Proteomes" id="UP000093000">
    <property type="component" value="Unassembled WGS sequence"/>
</dbReference>
<accession>A0A1C7N0S1</accession>
<dbReference type="GO" id="GO:0035556">
    <property type="term" value="P:intracellular signal transduction"/>
    <property type="evidence" value="ECO:0007669"/>
    <property type="project" value="InterPro"/>
</dbReference>
<evidence type="ECO:0000259" key="2">
    <source>
        <dbReference type="PROSITE" id="PS50010"/>
    </source>
</evidence>
<dbReference type="PROSITE" id="PS00741">
    <property type="entry name" value="DH_1"/>
    <property type="match status" value="1"/>
</dbReference>
<dbReference type="AlphaFoldDB" id="A0A1C7N0S1"/>
<comment type="caution">
    <text evidence="3">The sequence shown here is derived from an EMBL/GenBank/DDBJ whole genome shotgun (WGS) entry which is preliminary data.</text>
</comment>
<feature type="compositionally biased region" description="Polar residues" evidence="1">
    <location>
        <begin position="174"/>
        <end position="186"/>
    </location>
</feature>
<dbReference type="SMART" id="SM00325">
    <property type="entry name" value="RhoGEF"/>
    <property type="match status" value="1"/>
</dbReference>
<sequence>MPIIDVHRSKKSTATTSLKPALFLRKIKKSSATVRNDEPSPTDTDITDKNSSISISSKIQSLMFAVRRKDSIAKQKKSSKYTTMKISSSTSLCVLPSACPNRSKCSNRPLSQFFFSTKSSLTEDSTEGEMISEDDLMIKDPAHVEKGFQQQQQTKQRQFKRLSLGLDFDRQQGRSHSCASSEKGTCSNSSSRSSSLKTIRNGYLDNRLLEEEENNICLQTNETGLQSDITFACSTTSSQSSTKEHYWSTPLYNKEKRLSSVARARTVLGFDSLRSRESRAIGVWRNTVSQLLSEPNSDTSTETIEENSHYQELYRIITHPALIKEDILEQQRFVRQSSPKNLAMIKFILNELSETERSYNQLLKLIQDRYMKPMIDASQAKYSLVKAADIPLLFSHLPELIELSDKLLDQFKSTSNVGLVFRSVEASLVVFLKYSMHYKSNMKLIRRACSNVLFMKINQENLSRKDTNRLGMSDYLIAPIQRIPRYCLLLKDLQKYTHPSESHRIDLDYVLKVLTGLAVAMDHVQSNNKAVALQPRISP</sequence>
<dbReference type="InterPro" id="IPR000219">
    <property type="entry name" value="DH_dom"/>
</dbReference>
<keyword evidence="4" id="KW-1185">Reference proteome</keyword>
<dbReference type="CDD" id="cd00160">
    <property type="entry name" value="RhoGEF"/>
    <property type="match status" value="1"/>
</dbReference>
<dbReference type="InterPro" id="IPR035899">
    <property type="entry name" value="DBL_dom_sf"/>
</dbReference>
<feature type="region of interest" description="Disordered" evidence="1">
    <location>
        <begin position="173"/>
        <end position="195"/>
    </location>
</feature>
<evidence type="ECO:0000256" key="1">
    <source>
        <dbReference type="SAM" id="MobiDB-lite"/>
    </source>
</evidence>
<dbReference type="PROSITE" id="PS50010">
    <property type="entry name" value="DH_2"/>
    <property type="match status" value="1"/>
</dbReference>
<dbReference type="InParanoid" id="A0A1C7N0S1"/>
<dbReference type="GO" id="GO:0005737">
    <property type="term" value="C:cytoplasm"/>
    <property type="evidence" value="ECO:0007669"/>
    <property type="project" value="TreeGrafter"/>
</dbReference>
<dbReference type="Pfam" id="PF00621">
    <property type="entry name" value="RhoGEF"/>
    <property type="match status" value="1"/>
</dbReference>
<evidence type="ECO:0000313" key="3">
    <source>
        <dbReference type="EMBL" id="OBZ82735.1"/>
    </source>
</evidence>
<name>A0A1C7N0S1_9FUNG</name>
<dbReference type="GO" id="GO:0005085">
    <property type="term" value="F:guanyl-nucleotide exchange factor activity"/>
    <property type="evidence" value="ECO:0007669"/>
    <property type="project" value="InterPro"/>
</dbReference>
<dbReference type="InterPro" id="IPR051092">
    <property type="entry name" value="FYVE_RhoGEF_PH"/>
</dbReference>
<proteinExistence type="predicted"/>
<feature type="domain" description="DH" evidence="2">
    <location>
        <begin position="344"/>
        <end position="524"/>
    </location>
</feature>
<protein>
    <submittedName>
        <fullName evidence="3">Pleckstrin y domain-containing family G member 2</fullName>
    </submittedName>
</protein>
<dbReference type="STRING" id="101091.A0A1C7N0S1"/>
<dbReference type="FunCoup" id="A0A1C7N0S1">
    <property type="interactions" value="354"/>
</dbReference>
<gene>
    <name evidence="3" type="primary">PLEKHG2</name>
    <name evidence="3" type="ORF">A0J61_09214</name>
</gene>
<reference evidence="3 4" key="1">
    <citation type="submission" date="2016-03" db="EMBL/GenBank/DDBJ databases">
        <title>Choanephora cucurbitarum.</title>
        <authorList>
            <person name="Min B."/>
            <person name="Park H."/>
            <person name="Park J.-H."/>
            <person name="Shin H.-D."/>
            <person name="Choi I.-G."/>
        </authorList>
    </citation>
    <scope>NUCLEOTIDE SEQUENCE [LARGE SCALE GENOMIC DNA]</scope>
    <source>
        <strain evidence="3 4">KUS-F28377</strain>
    </source>
</reference>
<dbReference type="EMBL" id="LUGH01000799">
    <property type="protein sequence ID" value="OBZ82735.1"/>
    <property type="molecule type" value="Genomic_DNA"/>
</dbReference>
<dbReference type="SUPFAM" id="SSF48065">
    <property type="entry name" value="DBL homology domain (DH-domain)"/>
    <property type="match status" value="1"/>
</dbReference>